<proteinExistence type="predicted"/>
<accession>A0A4U8UW69</accession>
<evidence type="ECO:0000313" key="1">
    <source>
        <dbReference type="EMBL" id="TMS37055.1"/>
    </source>
</evidence>
<sequence>MPNVDFYDVHLINSTILPQRNHAGELLFIMHSESADIANQIIIRLKHLSVKKSFEFYPRRRFSFSL</sequence>
<dbReference type="EMBL" id="AZBU02000001">
    <property type="protein sequence ID" value="TMS37055.1"/>
    <property type="molecule type" value="Genomic_DNA"/>
</dbReference>
<gene>
    <name evidence="1" type="ORF">L596_004073</name>
</gene>
<comment type="caution">
    <text evidence="1">The sequence shown here is derived from an EMBL/GenBank/DDBJ whole genome shotgun (WGS) entry which is preliminary data.</text>
</comment>
<reference evidence="1 2" key="2">
    <citation type="journal article" date="2019" name="G3 (Bethesda)">
        <title>Hybrid Assembly of the Genome of the Entomopathogenic Nematode Steinernema carpocapsae Identifies the X-Chromosome.</title>
        <authorList>
            <person name="Serra L."/>
            <person name="Macchietto M."/>
            <person name="Macias-Munoz A."/>
            <person name="McGill C.J."/>
            <person name="Rodriguez I.M."/>
            <person name="Rodriguez B."/>
            <person name="Murad R."/>
            <person name="Mortazavi A."/>
        </authorList>
    </citation>
    <scope>NUCLEOTIDE SEQUENCE [LARGE SCALE GENOMIC DNA]</scope>
    <source>
        <strain evidence="1 2">ALL</strain>
    </source>
</reference>
<dbReference type="EMBL" id="CM016762">
    <property type="protein sequence ID" value="TMS37055.1"/>
    <property type="molecule type" value="Genomic_DNA"/>
</dbReference>
<dbReference type="Proteomes" id="UP000298663">
    <property type="component" value="Chromosome X"/>
</dbReference>
<name>A0A4U8UW69_STECR</name>
<evidence type="ECO:0000313" key="2">
    <source>
        <dbReference type="Proteomes" id="UP000298663"/>
    </source>
</evidence>
<keyword evidence="2" id="KW-1185">Reference proteome</keyword>
<organism evidence="1 2">
    <name type="scientific">Steinernema carpocapsae</name>
    <name type="common">Entomopathogenic nematode</name>
    <dbReference type="NCBI Taxonomy" id="34508"/>
    <lineage>
        <taxon>Eukaryota</taxon>
        <taxon>Metazoa</taxon>
        <taxon>Ecdysozoa</taxon>
        <taxon>Nematoda</taxon>
        <taxon>Chromadorea</taxon>
        <taxon>Rhabditida</taxon>
        <taxon>Tylenchina</taxon>
        <taxon>Panagrolaimomorpha</taxon>
        <taxon>Strongyloidoidea</taxon>
        <taxon>Steinernematidae</taxon>
        <taxon>Steinernema</taxon>
    </lineage>
</organism>
<reference evidence="1 2" key="1">
    <citation type="journal article" date="2015" name="Genome Biol.">
        <title>Comparative genomics of Steinernema reveals deeply conserved gene regulatory networks.</title>
        <authorList>
            <person name="Dillman A.R."/>
            <person name="Macchietto M."/>
            <person name="Porter C.F."/>
            <person name="Rogers A."/>
            <person name="Williams B."/>
            <person name="Antoshechkin I."/>
            <person name="Lee M.M."/>
            <person name="Goodwin Z."/>
            <person name="Lu X."/>
            <person name="Lewis E.E."/>
            <person name="Goodrich-Blair H."/>
            <person name="Stock S.P."/>
            <person name="Adams B.J."/>
            <person name="Sternberg P.W."/>
            <person name="Mortazavi A."/>
        </authorList>
    </citation>
    <scope>NUCLEOTIDE SEQUENCE [LARGE SCALE GENOMIC DNA]</scope>
    <source>
        <strain evidence="1 2">ALL</strain>
    </source>
</reference>
<protein>
    <submittedName>
        <fullName evidence="1">Uncharacterized protein</fullName>
    </submittedName>
</protein>
<dbReference type="AlphaFoldDB" id="A0A4U8UW69"/>